<dbReference type="SUPFAM" id="SSF52166">
    <property type="entry name" value="Ribosomal protein L4"/>
    <property type="match status" value="1"/>
</dbReference>
<comment type="subunit">
    <text evidence="5">Part of the 50S ribosomal subunit.</text>
</comment>
<comment type="caution">
    <text evidence="6">The sequence shown here is derived from an EMBL/GenBank/DDBJ whole genome shotgun (WGS) entry which is preliminary data.</text>
</comment>
<evidence type="ECO:0000256" key="4">
    <source>
        <dbReference type="ARBA" id="ARBA00035244"/>
    </source>
</evidence>
<dbReference type="InterPro" id="IPR013005">
    <property type="entry name" value="Ribosomal_uL4-like"/>
</dbReference>
<name>A0A1F7RGC9_9BACT</name>
<comment type="function">
    <text evidence="5">Forms part of the polypeptide exit tunnel.</text>
</comment>
<dbReference type="NCBIfam" id="TIGR03953">
    <property type="entry name" value="rplD_bact"/>
    <property type="match status" value="1"/>
</dbReference>
<evidence type="ECO:0000256" key="2">
    <source>
        <dbReference type="ARBA" id="ARBA00022980"/>
    </source>
</evidence>
<keyword evidence="5" id="KW-0694">RNA-binding</keyword>
<accession>A0A1F7RGC9</accession>
<dbReference type="AlphaFoldDB" id="A0A1F7RGC9"/>
<dbReference type="Proteomes" id="UP000178526">
    <property type="component" value="Unassembled WGS sequence"/>
</dbReference>
<keyword evidence="5" id="KW-0699">rRNA-binding</keyword>
<dbReference type="GO" id="GO:0019843">
    <property type="term" value="F:rRNA binding"/>
    <property type="evidence" value="ECO:0007669"/>
    <property type="project" value="UniProtKB-UniRule"/>
</dbReference>
<dbReference type="PANTHER" id="PTHR10746:SF6">
    <property type="entry name" value="LARGE RIBOSOMAL SUBUNIT PROTEIN UL4M"/>
    <property type="match status" value="1"/>
</dbReference>
<proteinExistence type="inferred from homology"/>
<evidence type="ECO:0000256" key="1">
    <source>
        <dbReference type="ARBA" id="ARBA00010528"/>
    </source>
</evidence>
<dbReference type="Gene3D" id="3.40.1370.10">
    <property type="match status" value="1"/>
</dbReference>
<sequence length="207" mass="23112">MSSITVKDIENKDVKKIEFLPGIKVDKINPALVQQSVIRRLASERKGTASTKDRSQVNFSTVKLYRQKGTGRARAGSRKSPVRVGGGTIFGPKPRDYSYSIPKKANKKAISSVIFEKYRNGDVLVLEDLKLEEIKTKVLKKILSGLGIDSHSLILLGEKDEILKKSARNLPDVSVMNIQNINSYDLLKHKKLIIKEKDLTLLEEALA</sequence>
<protein>
    <recommendedName>
        <fullName evidence="4 5">Large ribosomal subunit protein uL4</fullName>
    </recommendedName>
</protein>
<dbReference type="InterPro" id="IPR002136">
    <property type="entry name" value="Ribosomal_uL4"/>
</dbReference>
<dbReference type="PANTHER" id="PTHR10746">
    <property type="entry name" value="50S RIBOSOMAL PROTEIN L4"/>
    <property type="match status" value="1"/>
</dbReference>
<evidence type="ECO:0000313" key="6">
    <source>
        <dbReference type="EMBL" id="OGL40609.1"/>
    </source>
</evidence>
<dbReference type="GO" id="GO:0006412">
    <property type="term" value="P:translation"/>
    <property type="evidence" value="ECO:0007669"/>
    <property type="project" value="UniProtKB-UniRule"/>
</dbReference>
<keyword evidence="2 5" id="KW-0689">Ribosomal protein</keyword>
<evidence type="ECO:0000256" key="5">
    <source>
        <dbReference type="HAMAP-Rule" id="MF_01328"/>
    </source>
</evidence>
<evidence type="ECO:0000256" key="3">
    <source>
        <dbReference type="ARBA" id="ARBA00023274"/>
    </source>
</evidence>
<dbReference type="InterPro" id="IPR023574">
    <property type="entry name" value="Ribosomal_uL4_dom_sf"/>
</dbReference>
<comment type="similarity">
    <text evidence="1 5">Belongs to the universal ribosomal protein uL4 family.</text>
</comment>
<gene>
    <name evidence="5" type="primary">rplD</name>
    <name evidence="6" type="ORF">A2042_03640</name>
</gene>
<evidence type="ECO:0000313" key="7">
    <source>
        <dbReference type="Proteomes" id="UP000178526"/>
    </source>
</evidence>
<dbReference type="Pfam" id="PF00573">
    <property type="entry name" value="Ribosomal_L4"/>
    <property type="match status" value="1"/>
</dbReference>
<reference evidence="6 7" key="1">
    <citation type="journal article" date="2016" name="Nat. Commun.">
        <title>Thousands of microbial genomes shed light on interconnected biogeochemical processes in an aquifer system.</title>
        <authorList>
            <person name="Anantharaman K."/>
            <person name="Brown C.T."/>
            <person name="Hug L.A."/>
            <person name="Sharon I."/>
            <person name="Castelle C.J."/>
            <person name="Probst A.J."/>
            <person name="Thomas B.C."/>
            <person name="Singh A."/>
            <person name="Wilkins M.J."/>
            <person name="Karaoz U."/>
            <person name="Brodie E.L."/>
            <person name="Williams K.H."/>
            <person name="Hubbard S.S."/>
            <person name="Banfield J.F."/>
        </authorList>
    </citation>
    <scope>NUCLEOTIDE SEQUENCE [LARGE SCALE GENOMIC DNA]</scope>
</reference>
<dbReference type="EMBL" id="MGDB01000094">
    <property type="protein sequence ID" value="OGL40609.1"/>
    <property type="molecule type" value="Genomic_DNA"/>
</dbReference>
<dbReference type="GO" id="GO:1990904">
    <property type="term" value="C:ribonucleoprotein complex"/>
    <property type="evidence" value="ECO:0007669"/>
    <property type="project" value="UniProtKB-KW"/>
</dbReference>
<dbReference type="GO" id="GO:0005840">
    <property type="term" value="C:ribosome"/>
    <property type="evidence" value="ECO:0007669"/>
    <property type="project" value="UniProtKB-KW"/>
</dbReference>
<organism evidence="6 7">
    <name type="scientific">Candidatus Schekmanbacteria bacterium GWA2_38_11</name>
    <dbReference type="NCBI Taxonomy" id="1817876"/>
    <lineage>
        <taxon>Bacteria</taxon>
        <taxon>Candidatus Schekmaniibacteriota</taxon>
    </lineage>
</organism>
<dbReference type="GO" id="GO:0003735">
    <property type="term" value="F:structural constituent of ribosome"/>
    <property type="evidence" value="ECO:0007669"/>
    <property type="project" value="InterPro"/>
</dbReference>
<keyword evidence="3 5" id="KW-0687">Ribonucleoprotein</keyword>
<dbReference type="HAMAP" id="MF_01328_B">
    <property type="entry name" value="Ribosomal_uL4_B"/>
    <property type="match status" value="1"/>
</dbReference>
<comment type="function">
    <text evidence="5">One of the primary rRNA binding proteins, this protein initially binds near the 5'-end of the 23S rRNA. It is important during the early stages of 50S assembly. It makes multiple contacts with different domains of the 23S rRNA in the assembled 50S subunit and ribosome.</text>
</comment>